<evidence type="ECO:0000313" key="2">
    <source>
        <dbReference type="EMBL" id="CAE2325812.1"/>
    </source>
</evidence>
<protein>
    <submittedName>
        <fullName evidence="2">Uncharacterized protein</fullName>
    </submittedName>
</protein>
<name>A0A6U6C533_GUITH</name>
<evidence type="ECO:0000313" key="3">
    <source>
        <dbReference type="EMBL" id="CAE2325814.1"/>
    </source>
</evidence>
<feature type="compositionally biased region" description="Polar residues" evidence="1">
    <location>
        <begin position="129"/>
        <end position="138"/>
    </location>
</feature>
<feature type="compositionally biased region" description="Basic and acidic residues" evidence="1">
    <location>
        <begin position="145"/>
        <end position="155"/>
    </location>
</feature>
<reference evidence="2" key="1">
    <citation type="submission" date="2021-01" db="EMBL/GenBank/DDBJ databases">
        <authorList>
            <person name="Corre E."/>
            <person name="Pelletier E."/>
            <person name="Niang G."/>
            <person name="Scheremetjew M."/>
            <person name="Finn R."/>
            <person name="Kale V."/>
            <person name="Holt S."/>
            <person name="Cochrane G."/>
            <person name="Meng A."/>
            <person name="Brown T."/>
            <person name="Cohen L."/>
        </authorList>
    </citation>
    <scope>NUCLEOTIDE SEQUENCE</scope>
    <source>
        <strain evidence="2">CCMP 2712</strain>
    </source>
</reference>
<feature type="compositionally biased region" description="Basic residues" evidence="1">
    <location>
        <begin position="156"/>
        <end position="166"/>
    </location>
</feature>
<evidence type="ECO:0000256" key="1">
    <source>
        <dbReference type="SAM" id="MobiDB-lite"/>
    </source>
</evidence>
<gene>
    <name evidence="2" type="ORF">GTHE00462_LOCUS30133</name>
    <name evidence="3" type="ORF">GTHE00462_LOCUS30134</name>
</gene>
<feature type="compositionally biased region" description="Basic and acidic residues" evidence="1">
    <location>
        <begin position="68"/>
        <end position="92"/>
    </location>
</feature>
<sequence>MTDASLPSTPTEQFDFCPKTSVAVKPPGANRRMRIARPNLSSTTRKTYSGMRDRDLQNWAGQLLRRKLDDLIDGRGEQNDEEDLGARDHENDAGDEGGTQQRTSGAHEPPTAATNTRVHDEERARLNEGTKSSTTGTRRVTKRRSNAEEKLETSKVRRSSRLQKQN</sequence>
<feature type="compositionally biased region" description="Polar residues" evidence="1">
    <location>
        <begin position="1"/>
        <end position="12"/>
    </location>
</feature>
<dbReference type="EMBL" id="HBKN01038413">
    <property type="protein sequence ID" value="CAE2325812.1"/>
    <property type="molecule type" value="Transcribed_RNA"/>
</dbReference>
<dbReference type="EMBL" id="HBKN01038415">
    <property type="protein sequence ID" value="CAE2325814.1"/>
    <property type="molecule type" value="Transcribed_RNA"/>
</dbReference>
<dbReference type="AlphaFoldDB" id="A0A6U6C533"/>
<proteinExistence type="predicted"/>
<accession>A0A6U6C533</accession>
<feature type="region of interest" description="Disordered" evidence="1">
    <location>
        <begin position="1"/>
        <end position="54"/>
    </location>
</feature>
<feature type="region of interest" description="Disordered" evidence="1">
    <location>
        <begin position="68"/>
        <end position="166"/>
    </location>
</feature>
<feature type="compositionally biased region" description="Basic and acidic residues" evidence="1">
    <location>
        <begin position="117"/>
        <end position="128"/>
    </location>
</feature>
<organism evidence="2">
    <name type="scientific">Guillardia theta</name>
    <name type="common">Cryptophyte</name>
    <name type="synonym">Cryptomonas phi</name>
    <dbReference type="NCBI Taxonomy" id="55529"/>
    <lineage>
        <taxon>Eukaryota</taxon>
        <taxon>Cryptophyceae</taxon>
        <taxon>Pyrenomonadales</taxon>
        <taxon>Geminigeraceae</taxon>
        <taxon>Guillardia</taxon>
    </lineage>
</organism>